<dbReference type="EMBL" id="GECL01000889">
    <property type="protein sequence ID" value="JAP05235.1"/>
    <property type="molecule type" value="Transcribed_RNA"/>
</dbReference>
<dbReference type="GO" id="GO:0030289">
    <property type="term" value="C:protein phosphatase 4 complex"/>
    <property type="evidence" value="ECO:0007669"/>
    <property type="project" value="InterPro"/>
</dbReference>
<organism evidence="3">
    <name type="scientific">Triatoma dimidiata</name>
    <name type="common">Kissing bug</name>
    <name type="synonym">Meccus dimidiatus</name>
    <dbReference type="NCBI Taxonomy" id="72491"/>
    <lineage>
        <taxon>Eukaryota</taxon>
        <taxon>Metazoa</taxon>
        <taxon>Ecdysozoa</taxon>
        <taxon>Arthropoda</taxon>
        <taxon>Hexapoda</taxon>
        <taxon>Insecta</taxon>
        <taxon>Pterygota</taxon>
        <taxon>Neoptera</taxon>
        <taxon>Paraneoptera</taxon>
        <taxon>Hemiptera</taxon>
        <taxon>Heteroptera</taxon>
        <taxon>Panheteroptera</taxon>
        <taxon>Cimicomorpha</taxon>
        <taxon>Reduviidae</taxon>
        <taxon>Triatominae</taxon>
        <taxon>Triatoma</taxon>
    </lineage>
</organism>
<dbReference type="InterPro" id="IPR015267">
    <property type="entry name" value="PPP4R2"/>
</dbReference>
<proteinExistence type="inferred from homology"/>
<evidence type="ECO:0000256" key="2">
    <source>
        <dbReference type="SAM" id="MobiDB-lite"/>
    </source>
</evidence>
<feature type="region of interest" description="Disordered" evidence="2">
    <location>
        <begin position="212"/>
        <end position="260"/>
    </location>
</feature>
<feature type="region of interest" description="Disordered" evidence="2">
    <location>
        <begin position="405"/>
        <end position="481"/>
    </location>
</feature>
<feature type="region of interest" description="Disordered" evidence="2">
    <location>
        <begin position="318"/>
        <end position="375"/>
    </location>
</feature>
<dbReference type="GO" id="GO:0019888">
    <property type="term" value="F:protein phosphatase regulator activity"/>
    <property type="evidence" value="ECO:0007669"/>
    <property type="project" value="InterPro"/>
</dbReference>
<protein>
    <submittedName>
        <fullName evidence="3">Putative serine/threonine-protein phosphatase 4 regulatory subunit 2</fullName>
    </submittedName>
</protein>
<feature type="compositionally biased region" description="Basic and acidic residues" evidence="2">
    <location>
        <begin position="450"/>
        <end position="465"/>
    </location>
</feature>
<comment type="similarity">
    <text evidence="1">Belongs to the PPP4R2 family.</text>
</comment>
<dbReference type="PANTHER" id="PTHR16487:SF0">
    <property type="entry name" value="PROTEIN PHOSPHATASE 4 REGULATORY SUBUNIT 2-RELATED"/>
    <property type="match status" value="1"/>
</dbReference>
<name>A0A0V0GAN2_TRIDM</name>
<feature type="compositionally biased region" description="Polar residues" evidence="2">
    <location>
        <begin position="341"/>
        <end position="351"/>
    </location>
</feature>
<feature type="compositionally biased region" description="Polar residues" evidence="2">
    <location>
        <begin position="421"/>
        <end position="433"/>
    </location>
</feature>
<accession>A0A0V0GAN2</accession>
<feature type="region of interest" description="Disordered" evidence="2">
    <location>
        <begin position="141"/>
        <end position="181"/>
    </location>
</feature>
<feature type="compositionally biased region" description="Polar residues" evidence="2">
    <location>
        <begin position="161"/>
        <end position="171"/>
    </location>
</feature>
<feature type="compositionally biased region" description="Basic and acidic residues" evidence="2">
    <location>
        <begin position="328"/>
        <end position="340"/>
    </location>
</feature>
<dbReference type="PANTHER" id="PTHR16487">
    <property type="entry name" value="PPP4R2-RELATED PROTEIN"/>
    <property type="match status" value="1"/>
</dbReference>
<dbReference type="GO" id="GO:0005634">
    <property type="term" value="C:nucleus"/>
    <property type="evidence" value="ECO:0007669"/>
    <property type="project" value="TreeGrafter"/>
</dbReference>
<evidence type="ECO:0000256" key="1">
    <source>
        <dbReference type="ARBA" id="ARBA00009207"/>
    </source>
</evidence>
<feature type="compositionally biased region" description="Polar residues" evidence="2">
    <location>
        <begin position="466"/>
        <end position="476"/>
    </location>
</feature>
<dbReference type="AlphaFoldDB" id="A0A0V0GAN2"/>
<reference evidence="3" key="1">
    <citation type="journal article" date="2018" name="J. Proteomics">
        <title>Exploring the molecular complexity of Triatoma dimidiata sialome.</title>
        <authorList>
            <person name="Santiago P.B."/>
            <person name="de Araujo C.N."/>
            <person name="Charneau S."/>
            <person name="Bastos I.M.D."/>
            <person name="Assumpcao T.C.F."/>
            <person name="Queiroz R.M.L."/>
            <person name="Praca Y.R."/>
            <person name="Cordeiro T.M."/>
            <person name="Garcia C.H.S."/>
            <person name="da Silva I.G."/>
            <person name="Raiol T."/>
            <person name="Motta F.N."/>
            <person name="de Araujo Oliveira J.V."/>
            <person name="de Sousa M.V."/>
            <person name="Ribeiro J.M.C."/>
            <person name="de Santana J.M."/>
        </authorList>
    </citation>
    <scope>NUCLEOTIDE SEQUENCE</scope>
    <source>
        <strain evidence="3">Santander</strain>
        <tissue evidence="3">Salivary glands</tissue>
    </source>
</reference>
<sequence length="497" mass="54830">MDNAEEVMHSLEEFSKLKPKDIPRELDDYLGYVAKTGDPVFKWSIIKCLFREKLLNVITDFYESTLTIELPPCPNVDTFNYERMKANLLERLDSFHGAPFTVQRISELLTNPRKEYNRADKFMRAIEKNILVVSIREPGRYSEIDGDNQSDPSFNGIPEPNDSSLETSFTCNDLADPDSSSQVYEVVNSENHDSAYTVSVDTNVVSEIQISVESENLKEDGNGSGTSSDDSQEENIIEISSVPGKTESNNGSEKENESVICSTVTAHSNEEEKHIENAKSTINDTDVICDSVPNTSSESSEESATICTEAEKDTCIIGSSSGENLENPETKKASGIEKEPNNQLDTGSDVSNVEDELEQNISSVEPMESKSGQKEVAPVVVCGSVLLTAEDTSLVFVDDRPVECDTSNSFDSENNCDPENNEQLKTNEENITSDGDVLEDNEVSSCVDNLEEKKPDETGNDDNSRETSVIHTTSIPDYTEAMEVEECQISVADQSPN</sequence>
<dbReference type="GO" id="GO:0005737">
    <property type="term" value="C:cytoplasm"/>
    <property type="evidence" value="ECO:0007669"/>
    <property type="project" value="TreeGrafter"/>
</dbReference>
<evidence type="ECO:0000313" key="3">
    <source>
        <dbReference type="EMBL" id="JAP05235.1"/>
    </source>
</evidence>
<dbReference type="Pfam" id="PF09184">
    <property type="entry name" value="PPP4R2"/>
    <property type="match status" value="1"/>
</dbReference>